<dbReference type="Proteomes" id="UP000198860">
    <property type="component" value="Unassembled WGS sequence"/>
</dbReference>
<dbReference type="PANTHER" id="PTHR30390">
    <property type="entry name" value="SEDOHEPTULOSE 7-PHOSPHATE ISOMERASE / DNAA INITIATOR-ASSOCIATING FACTOR FOR REPLICATION INITIATION"/>
    <property type="match status" value="1"/>
</dbReference>
<sequence length="237" mass="26334">MSYLTKVSQKLLEIESSQFHNFVKISKNLSRIIQAGGIIHTFGCGHSSLLAQDVFYRAGGLVPVHPIWIEELMLHQGARQASESERKPGVVQQYLEKEDLQKKDAVLIISTSGRNPAPIETAIYCRELGLYTVALTSLCYSQSQPSRHSSNQRLEDVVDDVIDMEVPVGDTIMQKGARSYSPVSSVVGAGILHELMTKTIERIEEIGETPPVFKSGNVDGSDQHNQNMMQAYKRISF</sequence>
<gene>
    <name evidence="2" type="ORF">SAMN05421677_12160</name>
</gene>
<feature type="domain" description="SIS" evidence="1">
    <location>
        <begin position="29"/>
        <end position="205"/>
    </location>
</feature>
<evidence type="ECO:0000313" key="2">
    <source>
        <dbReference type="EMBL" id="SDP53607.1"/>
    </source>
</evidence>
<accession>A0A1H0THU0</accession>
<keyword evidence="2" id="KW-0413">Isomerase</keyword>
<protein>
    <submittedName>
        <fullName evidence="2">Uncharacterized protein, contains SIS (Sugar ISomerase) phosphosugar binding domain</fullName>
    </submittedName>
</protein>
<dbReference type="NCBIfam" id="NF002805">
    <property type="entry name" value="PRK02947.1"/>
    <property type="match status" value="1"/>
</dbReference>
<dbReference type="InterPro" id="IPR046348">
    <property type="entry name" value="SIS_dom_sf"/>
</dbReference>
<dbReference type="SUPFAM" id="SSF53697">
    <property type="entry name" value="SIS domain"/>
    <property type="match status" value="1"/>
</dbReference>
<dbReference type="PROSITE" id="PS51464">
    <property type="entry name" value="SIS"/>
    <property type="match status" value="1"/>
</dbReference>
<dbReference type="GO" id="GO:1901135">
    <property type="term" value="P:carbohydrate derivative metabolic process"/>
    <property type="evidence" value="ECO:0007669"/>
    <property type="project" value="InterPro"/>
</dbReference>
<dbReference type="GO" id="GO:0097367">
    <property type="term" value="F:carbohydrate derivative binding"/>
    <property type="evidence" value="ECO:0007669"/>
    <property type="project" value="InterPro"/>
</dbReference>
<dbReference type="EMBL" id="FNIZ01000021">
    <property type="protein sequence ID" value="SDP53607.1"/>
    <property type="molecule type" value="Genomic_DNA"/>
</dbReference>
<dbReference type="RefSeq" id="WP_089654255.1">
    <property type="nucleotide sequence ID" value="NZ_FNIZ01000021.1"/>
</dbReference>
<dbReference type="OrthoDB" id="9805185at2"/>
<dbReference type="GO" id="GO:0016853">
    <property type="term" value="F:isomerase activity"/>
    <property type="evidence" value="ECO:0007669"/>
    <property type="project" value="UniProtKB-KW"/>
</dbReference>
<dbReference type="STRING" id="240303.SAMN05421677_12160"/>
<dbReference type="Pfam" id="PF13580">
    <property type="entry name" value="SIS_2"/>
    <property type="match status" value="1"/>
</dbReference>
<dbReference type="InterPro" id="IPR001347">
    <property type="entry name" value="SIS_dom"/>
</dbReference>
<dbReference type="Gene3D" id="3.40.50.10490">
    <property type="entry name" value="Glucose-6-phosphate isomerase like protein, domain 1"/>
    <property type="match status" value="1"/>
</dbReference>
<evidence type="ECO:0000259" key="1">
    <source>
        <dbReference type="PROSITE" id="PS51464"/>
    </source>
</evidence>
<dbReference type="InterPro" id="IPR050099">
    <property type="entry name" value="SIS_GmhA/DiaA_subfam"/>
</dbReference>
<proteinExistence type="predicted"/>
<dbReference type="AlphaFoldDB" id="A0A1H0THU0"/>
<evidence type="ECO:0000313" key="3">
    <source>
        <dbReference type="Proteomes" id="UP000198860"/>
    </source>
</evidence>
<keyword evidence="3" id="KW-1185">Reference proteome</keyword>
<dbReference type="PANTHER" id="PTHR30390:SF7">
    <property type="entry name" value="PHOSPHOHEPTOSE ISOMERASE"/>
    <property type="match status" value="1"/>
</dbReference>
<organism evidence="2 3">
    <name type="scientific">Halobacillus aidingensis</name>
    <dbReference type="NCBI Taxonomy" id="240303"/>
    <lineage>
        <taxon>Bacteria</taxon>
        <taxon>Bacillati</taxon>
        <taxon>Bacillota</taxon>
        <taxon>Bacilli</taxon>
        <taxon>Bacillales</taxon>
        <taxon>Bacillaceae</taxon>
        <taxon>Halobacillus</taxon>
    </lineage>
</organism>
<name>A0A1H0THU0_HALAD</name>
<reference evidence="3" key="1">
    <citation type="submission" date="2016-10" db="EMBL/GenBank/DDBJ databases">
        <authorList>
            <person name="Varghese N."/>
            <person name="Submissions S."/>
        </authorList>
    </citation>
    <scope>NUCLEOTIDE SEQUENCE [LARGE SCALE GENOMIC DNA]</scope>
    <source>
        <strain evidence="3">CGMCC 1.3703</strain>
    </source>
</reference>